<dbReference type="InterPro" id="IPR052552">
    <property type="entry name" value="YeaO-like"/>
</dbReference>
<gene>
    <name evidence="1" type="ORF">GCM10017584_00170</name>
</gene>
<organism evidence="1 2">
    <name type="scientific">Leifsonia poae</name>
    <dbReference type="NCBI Taxonomy" id="110933"/>
    <lineage>
        <taxon>Bacteria</taxon>
        <taxon>Bacillati</taxon>
        <taxon>Actinomycetota</taxon>
        <taxon>Actinomycetes</taxon>
        <taxon>Micrococcales</taxon>
        <taxon>Microbacteriaceae</taxon>
        <taxon>Leifsonia</taxon>
    </lineage>
</organism>
<dbReference type="Pfam" id="PF22752">
    <property type="entry name" value="DUF488-N3i"/>
    <property type="match status" value="1"/>
</dbReference>
<dbReference type="EMBL" id="BSEN01000001">
    <property type="protein sequence ID" value="GLJ74444.1"/>
    <property type="molecule type" value="Genomic_DNA"/>
</dbReference>
<reference evidence="1" key="1">
    <citation type="journal article" date="2014" name="Int. J. Syst. Evol. Microbiol.">
        <title>Complete genome sequence of Corynebacterium casei LMG S-19264T (=DSM 44701T), isolated from a smear-ripened cheese.</title>
        <authorList>
            <consortium name="US DOE Joint Genome Institute (JGI-PGF)"/>
            <person name="Walter F."/>
            <person name="Albersmeier A."/>
            <person name="Kalinowski J."/>
            <person name="Ruckert C."/>
        </authorList>
    </citation>
    <scope>NUCLEOTIDE SEQUENCE</scope>
    <source>
        <strain evidence="1">VKM Ac-1401</strain>
    </source>
</reference>
<sequence>MFRIARIYDEPTPDDGYRVLVDRLWPRGVSKERAHLDLWLKEVAPSTELREWFNHEAPRFEEFRARYEAELEQNPAVEQLRAIGREHPVVTVLIGARDTQHNQGVVLVEFLEAPAAG</sequence>
<reference evidence="1" key="2">
    <citation type="submission" date="2023-01" db="EMBL/GenBank/DDBJ databases">
        <authorList>
            <person name="Sun Q."/>
            <person name="Evtushenko L."/>
        </authorList>
    </citation>
    <scope>NUCLEOTIDE SEQUENCE</scope>
    <source>
        <strain evidence="1">VKM Ac-1401</strain>
    </source>
</reference>
<dbReference type="PANTHER" id="PTHR36849">
    <property type="entry name" value="CYTOPLASMIC PROTEIN-RELATED"/>
    <property type="match status" value="1"/>
</dbReference>
<accession>A0A9W6LYC4</accession>
<dbReference type="Proteomes" id="UP001142372">
    <property type="component" value="Unassembled WGS sequence"/>
</dbReference>
<dbReference type="AlphaFoldDB" id="A0A9W6LYC4"/>
<dbReference type="RefSeq" id="WP_271175160.1">
    <property type="nucleotide sequence ID" value="NZ_BAAAJO010000001.1"/>
</dbReference>
<proteinExistence type="predicted"/>
<keyword evidence="2" id="KW-1185">Reference proteome</keyword>
<evidence type="ECO:0008006" key="3">
    <source>
        <dbReference type="Google" id="ProtNLM"/>
    </source>
</evidence>
<comment type="caution">
    <text evidence="1">The sequence shown here is derived from an EMBL/GenBank/DDBJ whole genome shotgun (WGS) entry which is preliminary data.</text>
</comment>
<evidence type="ECO:0000313" key="1">
    <source>
        <dbReference type="EMBL" id="GLJ74444.1"/>
    </source>
</evidence>
<name>A0A9W6LYC4_9MICO</name>
<evidence type="ECO:0000313" key="2">
    <source>
        <dbReference type="Proteomes" id="UP001142372"/>
    </source>
</evidence>
<dbReference type="PANTHER" id="PTHR36849:SF1">
    <property type="entry name" value="CYTOPLASMIC PROTEIN"/>
    <property type="match status" value="1"/>
</dbReference>
<protein>
    <recommendedName>
        <fullName evidence="3">DUF488 domain-containing protein</fullName>
    </recommendedName>
</protein>